<accession>A0A423TVH5</accession>
<evidence type="ECO:0000313" key="3">
    <source>
        <dbReference type="Proteomes" id="UP000283509"/>
    </source>
</evidence>
<dbReference type="Pfam" id="PF03098">
    <property type="entry name" value="An_peroxidase"/>
    <property type="match status" value="1"/>
</dbReference>
<dbReference type="PANTHER" id="PTHR11475">
    <property type="entry name" value="OXIDASE/PEROXIDASE"/>
    <property type="match status" value="1"/>
</dbReference>
<evidence type="ECO:0000256" key="1">
    <source>
        <dbReference type="ARBA" id="ARBA00022559"/>
    </source>
</evidence>
<dbReference type="EMBL" id="QCYY01001121">
    <property type="protein sequence ID" value="ROT80456.1"/>
    <property type="molecule type" value="Genomic_DNA"/>
</dbReference>
<dbReference type="GO" id="GO:0006979">
    <property type="term" value="P:response to oxidative stress"/>
    <property type="evidence" value="ECO:0007669"/>
    <property type="project" value="InterPro"/>
</dbReference>
<keyword evidence="1" id="KW-0560">Oxidoreductase</keyword>
<dbReference type="InterPro" id="IPR019791">
    <property type="entry name" value="Haem_peroxidase_animal"/>
</dbReference>
<protein>
    <submittedName>
        <fullName evidence="2">Uncharacterized protein</fullName>
    </submittedName>
</protein>
<proteinExistence type="predicted"/>
<name>A0A423TVH5_PENVA</name>
<dbReference type="OrthoDB" id="823504at2759"/>
<reference evidence="2 3" key="2">
    <citation type="submission" date="2019-01" db="EMBL/GenBank/DDBJ databases">
        <title>The decoding of complex shrimp genome reveals the adaptation for benthos swimmer, frequently molting mechanism and breeding impact on genome.</title>
        <authorList>
            <person name="Sun Y."/>
            <person name="Gao Y."/>
            <person name="Yu Y."/>
        </authorList>
    </citation>
    <scope>NUCLEOTIDE SEQUENCE [LARGE SCALE GENOMIC DNA]</scope>
    <source>
        <tissue evidence="2">Muscle</tissue>
    </source>
</reference>
<dbReference type="Gene3D" id="1.10.640.10">
    <property type="entry name" value="Haem peroxidase domain superfamily, animal type"/>
    <property type="match status" value="1"/>
</dbReference>
<dbReference type="Proteomes" id="UP000283509">
    <property type="component" value="Unassembled WGS sequence"/>
</dbReference>
<dbReference type="PANTHER" id="PTHR11475:SF106">
    <property type="entry name" value="CURLY SU"/>
    <property type="match status" value="1"/>
</dbReference>
<dbReference type="GO" id="GO:0004601">
    <property type="term" value="F:peroxidase activity"/>
    <property type="evidence" value="ECO:0007669"/>
    <property type="project" value="UniProtKB-KW"/>
</dbReference>
<dbReference type="PROSITE" id="PS50292">
    <property type="entry name" value="PEROXIDASE_3"/>
    <property type="match status" value="1"/>
</dbReference>
<sequence length="418" mass="45728">MIKQRHFWLAGPGVGAERIGRTISLNEGRSYVVFAWVIWWWSACVSGECALRLARGGAPSTTSLGHHLLNDVFLTASPTSVCVTYSDIEKALFAASSKIAVAQPEGEWTPDDLAPVGELLLETSRILALQHGLTASEVAQNLPQVDMMRTSMASICPAFASPTLCTPGKYRRIDGLCNNVHRPTWGATRSVFQRFLPAAYADGISAPRQSSARGATLPNPRLVSAMVHRDEGFHDHAATLMLIAWGQLMDHDFTLTAMTLVPLLLSCPTSLFCTVLSSFPFCACPSFFRFALLSGARVPLPSFLPSLLRRFLPSFLPLRASFFLRVLTTVIVASPSFSFNISLSFACLVCLLLPLVSLPFCGHRSWSFLLTFAWRVPPFPYTHSSPFARGALRLCFLPLGVVASCPFAFPFRAPFTGH</sequence>
<organism evidence="2 3">
    <name type="scientific">Penaeus vannamei</name>
    <name type="common">Whiteleg shrimp</name>
    <name type="synonym">Litopenaeus vannamei</name>
    <dbReference type="NCBI Taxonomy" id="6689"/>
    <lineage>
        <taxon>Eukaryota</taxon>
        <taxon>Metazoa</taxon>
        <taxon>Ecdysozoa</taxon>
        <taxon>Arthropoda</taxon>
        <taxon>Crustacea</taxon>
        <taxon>Multicrustacea</taxon>
        <taxon>Malacostraca</taxon>
        <taxon>Eumalacostraca</taxon>
        <taxon>Eucarida</taxon>
        <taxon>Decapoda</taxon>
        <taxon>Dendrobranchiata</taxon>
        <taxon>Penaeoidea</taxon>
        <taxon>Penaeidae</taxon>
        <taxon>Penaeus</taxon>
    </lineage>
</organism>
<dbReference type="AlphaFoldDB" id="A0A423TVH5"/>
<reference evidence="2 3" key="1">
    <citation type="submission" date="2018-04" db="EMBL/GenBank/DDBJ databases">
        <authorList>
            <person name="Zhang X."/>
            <person name="Yuan J."/>
            <person name="Li F."/>
            <person name="Xiang J."/>
        </authorList>
    </citation>
    <scope>NUCLEOTIDE SEQUENCE [LARGE SCALE GENOMIC DNA]</scope>
    <source>
        <tissue evidence="2">Muscle</tissue>
    </source>
</reference>
<dbReference type="SUPFAM" id="SSF48113">
    <property type="entry name" value="Heme-dependent peroxidases"/>
    <property type="match status" value="1"/>
</dbReference>
<keyword evidence="1" id="KW-0575">Peroxidase</keyword>
<evidence type="ECO:0000313" key="2">
    <source>
        <dbReference type="EMBL" id="ROT80456.1"/>
    </source>
</evidence>
<dbReference type="InterPro" id="IPR037120">
    <property type="entry name" value="Haem_peroxidase_sf_animal"/>
</dbReference>
<dbReference type="InterPro" id="IPR010255">
    <property type="entry name" value="Haem_peroxidase_sf"/>
</dbReference>
<dbReference type="GO" id="GO:0020037">
    <property type="term" value="F:heme binding"/>
    <property type="evidence" value="ECO:0007669"/>
    <property type="project" value="InterPro"/>
</dbReference>
<comment type="caution">
    <text evidence="2">The sequence shown here is derived from an EMBL/GenBank/DDBJ whole genome shotgun (WGS) entry which is preliminary data.</text>
</comment>
<gene>
    <name evidence="2" type="ORF">C7M84_000806</name>
</gene>
<keyword evidence="3" id="KW-1185">Reference proteome</keyword>
<dbReference type="STRING" id="6689.A0A423TVH5"/>